<dbReference type="InterPro" id="IPR018094">
    <property type="entry name" value="Thymidylate_kinase"/>
</dbReference>
<dbReference type="NCBIfam" id="TIGR00041">
    <property type="entry name" value="DTMP_kinase"/>
    <property type="match status" value="1"/>
</dbReference>
<accession>T1AGK2</accession>
<dbReference type="GO" id="GO:0005524">
    <property type="term" value="F:ATP binding"/>
    <property type="evidence" value="ECO:0007669"/>
    <property type="project" value="UniProtKB-KW"/>
</dbReference>
<dbReference type="InterPro" id="IPR039430">
    <property type="entry name" value="Thymidylate_kin-like_dom"/>
</dbReference>
<feature type="domain" description="Thymidylate kinase-like" evidence="9">
    <location>
        <begin position="15"/>
        <end position="188"/>
    </location>
</feature>
<evidence type="ECO:0000313" key="10">
    <source>
        <dbReference type="EMBL" id="EQD40139.1"/>
    </source>
</evidence>
<dbReference type="GO" id="GO:0004798">
    <property type="term" value="F:dTMP kinase activity"/>
    <property type="evidence" value="ECO:0007669"/>
    <property type="project" value="UniProtKB-EC"/>
</dbReference>
<dbReference type="AlphaFoldDB" id="T1AGK2"/>
<protein>
    <recommendedName>
        <fullName evidence="2">dTMP kinase</fullName>
        <ecNumber evidence="2">2.7.4.9</ecNumber>
    </recommendedName>
</protein>
<comment type="caution">
    <text evidence="10">The sequence shown here is derived from an EMBL/GenBank/DDBJ whole genome shotgun (WGS) entry which is preliminary data.</text>
</comment>
<evidence type="ECO:0000256" key="4">
    <source>
        <dbReference type="ARBA" id="ARBA00022727"/>
    </source>
</evidence>
<evidence type="ECO:0000256" key="8">
    <source>
        <dbReference type="ARBA" id="ARBA00048743"/>
    </source>
</evidence>
<organism evidence="10">
    <name type="scientific">mine drainage metagenome</name>
    <dbReference type="NCBI Taxonomy" id="410659"/>
    <lineage>
        <taxon>unclassified sequences</taxon>
        <taxon>metagenomes</taxon>
        <taxon>ecological metagenomes</taxon>
    </lineage>
</organism>
<dbReference type="EMBL" id="AUZY01010009">
    <property type="protein sequence ID" value="EQD40139.1"/>
    <property type="molecule type" value="Genomic_DNA"/>
</dbReference>
<dbReference type="PANTHER" id="PTHR10344">
    <property type="entry name" value="THYMIDYLATE KINASE"/>
    <property type="match status" value="1"/>
</dbReference>
<dbReference type="GO" id="GO:0006227">
    <property type="term" value="P:dUDP biosynthetic process"/>
    <property type="evidence" value="ECO:0007669"/>
    <property type="project" value="TreeGrafter"/>
</dbReference>
<name>T1AGK2_9ZZZZ</name>
<evidence type="ECO:0000256" key="6">
    <source>
        <dbReference type="ARBA" id="ARBA00022777"/>
    </source>
</evidence>
<dbReference type="GO" id="GO:0006233">
    <property type="term" value="P:dTDP biosynthetic process"/>
    <property type="evidence" value="ECO:0007669"/>
    <property type="project" value="InterPro"/>
</dbReference>
<dbReference type="EC" id="2.7.4.9" evidence="2"/>
<dbReference type="InterPro" id="IPR018095">
    <property type="entry name" value="Thymidylate_kin_CS"/>
</dbReference>
<keyword evidence="4" id="KW-0545">Nucleotide biosynthesis</keyword>
<gene>
    <name evidence="10" type="ORF">B1B_15053</name>
</gene>
<dbReference type="HAMAP" id="MF_00165">
    <property type="entry name" value="Thymidylate_kinase"/>
    <property type="match status" value="1"/>
</dbReference>
<feature type="non-terminal residue" evidence="10">
    <location>
        <position position="1"/>
    </location>
</feature>
<sequence length="210" mass="23049">EGAVSAPRPGLLLALEGIDGAGKSTLAAALVRLARRHGVRAVGRREPNDPELGRRAQAAGRRDAWIGAVYFTVDRAQARPALERALATHDLVVSDRSFYSTLAYQGSALGPRGRRRIEALSRCATVPPDRVILLDLPARAAVDRLGRRGTARGPLERRRTLERVAAAYRDLARRRRWTVLDARAPPAELAAAAWAVVERARRRPARPRRT</sequence>
<comment type="similarity">
    <text evidence="1">Belongs to the thymidylate kinase family.</text>
</comment>
<evidence type="ECO:0000256" key="1">
    <source>
        <dbReference type="ARBA" id="ARBA00009776"/>
    </source>
</evidence>
<dbReference type="GO" id="GO:0005737">
    <property type="term" value="C:cytoplasm"/>
    <property type="evidence" value="ECO:0007669"/>
    <property type="project" value="TreeGrafter"/>
</dbReference>
<keyword evidence="6 10" id="KW-0418">Kinase</keyword>
<dbReference type="Pfam" id="PF02223">
    <property type="entry name" value="Thymidylate_kin"/>
    <property type="match status" value="1"/>
</dbReference>
<evidence type="ECO:0000256" key="3">
    <source>
        <dbReference type="ARBA" id="ARBA00022679"/>
    </source>
</evidence>
<evidence type="ECO:0000259" key="9">
    <source>
        <dbReference type="Pfam" id="PF02223"/>
    </source>
</evidence>
<dbReference type="PANTHER" id="PTHR10344:SF4">
    <property type="entry name" value="UMP-CMP KINASE 2, MITOCHONDRIAL"/>
    <property type="match status" value="1"/>
</dbReference>
<keyword evidence="3 10" id="KW-0808">Transferase</keyword>
<dbReference type="PROSITE" id="PS01331">
    <property type="entry name" value="THYMIDYLATE_KINASE"/>
    <property type="match status" value="1"/>
</dbReference>
<evidence type="ECO:0000256" key="5">
    <source>
        <dbReference type="ARBA" id="ARBA00022741"/>
    </source>
</evidence>
<dbReference type="CDD" id="cd01672">
    <property type="entry name" value="TMPK"/>
    <property type="match status" value="1"/>
</dbReference>
<keyword evidence="7" id="KW-0067">ATP-binding</keyword>
<dbReference type="InterPro" id="IPR027417">
    <property type="entry name" value="P-loop_NTPase"/>
</dbReference>
<keyword evidence="5" id="KW-0547">Nucleotide-binding</keyword>
<reference evidence="10" key="2">
    <citation type="journal article" date="2014" name="ISME J.">
        <title>Microbial stratification in low pH oxic and suboxic macroscopic growths along an acid mine drainage.</title>
        <authorList>
            <person name="Mendez-Garcia C."/>
            <person name="Mesa V."/>
            <person name="Sprenger R.R."/>
            <person name="Richter M."/>
            <person name="Diez M.S."/>
            <person name="Solano J."/>
            <person name="Bargiela R."/>
            <person name="Golyshina O.V."/>
            <person name="Manteca A."/>
            <person name="Ramos J.L."/>
            <person name="Gallego J.R."/>
            <person name="Llorente I."/>
            <person name="Martins Dos Santos V.A."/>
            <person name="Jensen O.N."/>
            <person name="Pelaez A.I."/>
            <person name="Sanchez J."/>
            <person name="Ferrer M."/>
        </authorList>
    </citation>
    <scope>NUCLEOTIDE SEQUENCE</scope>
</reference>
<proteinExistence type="inferred from homology"/>
<reference evidence="10" key="1">
    <citation type="submission" date="2013-08" db="EMBL/GenBank/DDBJ databases">
        <authorList>
            <person name="Mendez C."/>
            <person name="Richter M."/>
            <person name="Ferrer M."/>
            <person name="Sanchez J."/>
        </authorList>
    </citation>
    <scope>NUCLEOTIDE SEQUENCE</scope>
</reference>
<evidence type="ECO:0000256" key="7">
    <source>
        <dbReference type="ARBA" id="ARBA00022840"/>
    </source>
</evidence>
<dbReference type="SUPFAM" id="SSF52540">
    <property type="entry name" value="P-loop containing nucleoside triphosphate hydrolases"/>
    <property type="match status" value="1"/>
</dbReference>
<dbReference type="GO" id="GO:0006235">
    <property type="term" value="P:dTTP biosynthetic process"/>
    <property type="evidence" value="ECO:0007669"/>
    <property type="project" value="TreeGrafter"/>
</dbReference>
<comment type="catalytic activity">
    <reaction evidence="8">
        <text>dTMP + ATP = dTDP + ADP</text>
        <dbReference type="Rhea" id="RHEA:13517"/>
        <dbReference type="ChEBI" id="CHEBI:30616"/>
        <dbReference type="ChEBI" id="CHEBI:58369"/>
        <dbReference type="ChEBI" id="CHEBI:63528"/>
        <dbReference type="ChEBI" id="CHEBI:456216"/>
        <dbReference type="EC" id="2.7.4.9"/>
    </reaction>
</comment>
<evidence type="ECO:0000256" key="2">
    <source>
        <dbReference type="ARBA" id="ARBA00012980"/>
    </source>
</evidence>
<dbReference type="Gene3D" id="3.40.50.300">
    <property type="entry name" value="P-loop containing nucleotide triphosphate hydrolases"/>
    <property type="match status" value="1"/>
</dbReference>